<evidence type="ECO:0000256" key="1">
    <source>
        <dbReference type="SAM" id="SignalP"/>
    </source>
</evidence>
<proteinExistence type="predicted"/>
<feature type="chain" id="PRO_5045774336" description="Secreted protein" evidence="1">
    <location>
        <begin position="27"/>
        <end position="239"/>
    </location>
</feature>
<comment type="caution">
    <text evidence="2">The sequence shown here is derived from an EMBL/GenBank/DDBJ whole genome shotgun (WGS) entry which is preliminary data.</text>
</comment>
<name>A0ABW9BKK9_9BURK</name>
<dbReference type="Proteomes" id="UP001629274">
    <property type="component" value="Unassembled WGS sequence"/>
</dbReference>
<gene>
    <name evidence="2" type="ORF">PQR03_23745</name>
</gene>
<protein>
    <recommendedName>
        <fullName evidence="4">Secreted protein</fullName>
    </recommendedName>
</protein>
<accession>A0ABW9BKK9</accession>
<evidence type="ECO:0000313" key="2">
    <source>
        <dbReference type="EMBL" id="MFM0241151.1"/>
    </source>
</evidence>
<dbReference type="RefSeq" id="WP_408261451.1">
    <property type="nucleotide sequence ID" value="NZ_JAQQCK010000004.1"/>
</dbReference>
<dbReference type="EMBL" id="JAQQDR010000008">
    <property type="protein sequence ID" value="MFM0241151.1"/>
    <property type="molecule type" value="Genomic_DNA"/>
</dbReference>
<keyword evidence="1" id="KW-0732">Signal</keyword>
<reference evidence="2 3" key="1">
    <citation type="journal article" date="2024" name="Chem. Sci.">
        <title>Discovery of megapolipeptins by genome mining of a Burkholderiales bacteria collection.</title>
        <authorList>
            <person name="Paulo B.S."/>
            <person name="Recchia M.J.J."/>
            <person name="Lee S."/>
            <person name="Fergusson C.H."/>
            <person name="Romanowski S.B."/>
            <person name="Hernandez A."/>
            <person name="Krull N."/>
            <person name="Liu D.Y."/>
            <person name="Cavanagh H."/>
            <person name="Bos A."/>
            <person name="Gray C.A."/>
            <person name="Murphy B.T."/>
            <person name="Linington R.G."/>
            <person name="Eustaquio A.S."/>
        </authorList>
    </citation>
    <scope>NUCLEOTIDE SEQUENCE [LARGE SCALE GENOMIC DNA]</scope>
    <source>
        <strain evidence="2 3">RL17-351-BIE-A</strain>
    </source>
</reference>
<keyword evidence="3" id="KW-1185">Reference proteome</keyword>
<evidence type="ECO:0008006" key="4">
    <source>
        <dbReference type="Google" id="ProtNLM"/>
    </source>
</evidence>
<sequence>MKPLDFLFTGACLAGALLATTINAVAGNACNKTPVQFESVMVVGQDMIVNGVPMSVVGMQFPGSAKSVSDAFRDFWTREDVPAKGRFDSSGMLLSALDDQCLYILSIPPQPESDHTRGLMSIVRLGGDKADHKITDSAVPLPQDSTILSDVESHDSGQTGRTWVLDMPGDAQWNARRYRNILATRGWVDVGRQPDYQATGNRAAQGTAFAMQHGKDSLDVSFSDNSGRTAAVVNAIRNR</sequence>
<evidence type="ECO:0000313" key="3">
    <source>
        <dbReference type="Proteomes" id="UP001629274"/>
    </source>
</evidence>
<feature type="signal peptide" evidence="1">
    <location>
        <begin position="1"/>
        <end position="26"/>
    </location>
</feature>
<organism evidence="2 3">
    <name type="scientific">Paraburkholderia phytofirmans</name>
    <dbReference type="NCBI Taxonomy" id="261302"/>
    <lineage>
        <taxon>Bacteria</taxon>
        <taxon>Pseudomonadati</taxon>
        <taxon>Pseudomonadota</taxon>
        <taxon>Betaproteobacteria</taxon>
        <taxon>Burkholderiales</taxon>
        <taxon>Burkholderiaceae</taxon>
        <taxon>Paraburkholderia</taxon>
    </lineage>
</organism>